<organism evidence="2 3">
    <name type="scientific">Giardia muris</name>
    <dbReference type="NCBI Taxonomy" id="5742"/>
    <lineage>
        <taxon>Eukaryota</taxon>
        <taxon>Metamonada</taxon>
        <taxon>Diplomonadida</taxon>
        <taxon>Hexamitidae</taxon>
        <taxon>Giardiinae</taxon>
        <taxon>Giardia</taxon>
    </lineage>
</organism>
<proteinExistence type="predicted"/>
<name>A0A4Z1STV7_GIAMU</name>
<gene>
    <name evidence="2" type="ORF">GMRT_20126</name>
</gene>
<protein>
    <submittedName>
        <fullName evidence="2">Uncharacterized protein</fullName>
    </submittedName>
</protein>
<feature type="compositionally biased region" description="Polar residues" evidence="1">
    <location>
        <begin position="19"/>
        <end position="34"/>
    </location>
</feature>
<evidence type="ECO:0000256" key="1">
    <source>
        <dbReference type="SAM" id="MobiDB-lite"/>
    </source>
</evidence>
<comment type="caution">
    <text evidence="2">The sequence shown here is derived from an EMBL/GenBank/DDBJ whole genome shotgun (WGS) entry which is preliminary data.</text>
</comment>
<feature type="region of interest" description="Disordered" evidence="1">
    <location>
        <begin position="75"/>
        <end position="107"/>
    </location>
</feature>
<accession>A0A4Z1STV7</accession>
<feature type="compositionally biased region" description="Basic and acidic residues" evidence="1">
    <location>
        <begin position="7"/>
        <end position="17"/>
    </location>
</feature>
<dbReference type="EMBL" id="VDLU01000001">
    <property type="protein sequence ID" value="TNJ29352.1"/>
    <property type="molecule type" value="Genomic_DNA"/>
</dbReference>
<dbReference type="VEuPathDB" id="GiardiaDB:GMRT_20126"/>
<sequence length="129" mass="14426">MPRGVKGRTEKPSHLDNDTACSDSQALTESVASHNRSRRIRPWRQAARLYPLFLGCAAPRLESRRAGGLCCHQYPAGHDTDSDNEPIFQENPIGRQRTLSSSDSASDAILEDLTLPKRSLSVMRPRTRR</sequence>
<feature type="region of interest" description="Disordered" evidence="1">
    <location>
        <begin position="1"/>
        <end position="38"/>
    </location>
</feature>
<dbReference type="AlphaFoldDB" id="A0A4Z1STV7"/>
<keyword evidence="3" id="KW-1185">Reference proteome</keyword>
<reference evidence="2 3" key="1">
    <citation type="submission" date="2019-05" db="EMBL/GenBank/DDBJ databases">
        <title>The compact genome of Giardia muris reveals important steps in the evolution of intestinal protozoan parasites.</title>
        <authorList>
            <person name="Xu F."/>
            <person name="Jimenez-Gonzalez A."/>
            <person name="Einarsson E."/>
            <person name="Astvaldsson A."/>
            <person name="Peirasmaki D."/>
            <person name="Eckmann L."/>
            <person name="Andersson J.O."/>
            <person name="Svard S.G."/>
            <person name="Jerlstrom-Hultqvist J."/>
        </authorList>
    </citation>
    <scope>NUCLEOTIDE SEQUENCE [LARGE SCALE GENOMIC DNA]</scope>
    <source>
        <strain evidence="2 3">Roberts-Thomson</strain>
    </source>
</reference>
<evidence type="ECO:0000313" key="3">
    <source>
        <dbReference type="Proteomes" id="UP000315496"/>
    </source>
</evidence>
<dbReference type="Proteomes" id="UP000315496">
    <property type="component" value="Chromosome 1"/>
</dbReference>
<evidence type="ECO:0000313" key="2">
    <source>
        <dbReference type="EMBL" id="TNJ29352.1"/>
    </source>
</evidence>